<dbReference type="PANTHER" id="PTHR43755">
    <property type="match status" value="1"/>
</dbReference>
<keyword evidence="8" id="KW-1185">Reference proteome</keyword>
<feature type="domain" description="Sulfide dehydrogenase [flavocytochrome c] flavoprotein chain central" evidence="6">
    <location>
        <begin position="173"/>
        <end position="289"/>
    </location>
</feature>
<dbReference type="EMBL" id="FSRE01000001">
    <property type="protein sequence ID" value="SIN73894.1"/>
    <property type="molecule type" value="Genomic_DNA"/>
</dbReference>
<dbReference type="FunFam" id="3.50.50.60:FF:000234">
    <property type="entry name" value="Flavocytochrome C sulfide dehydrogenase"/>
    <property type="match status" value="1"/>
</dbReference>
<evidence type="ECO:0000313" key="7">
    <source>
        <dbReference type="EMBL" id="SIN73894.1"/>
    </source>
</evidence>
<dbReference type="PANTHER" id="PTHR43755:SF1">
    <property type="entry name" value="FAD-DEPENDENT PYRIDINE NUCLEOTIDE-DISULPHIDE OXIDOREDUCTASE"/>
    <property type="match status" value="1"/>
</dbReference>
<reference evidence="7 8" key="1">
    <citation type="submission" date="2016-11" db="EMBL/GenBank/DDBJ databases">
        <authorList>
            <person name="Jaros S."/>
            <person name="Januszkiewicz K."/>
            <person name="Wedrychowicz H."/>
        </authorList>
    </citation>
    <scope>NUCLEOTIDE SEQUENCE [LARGE SCALE GENOMIC DNA]</scope>
    <source>
        <strain evidence="7 8">DSM 17737</strain>
    </source>
</reference>
<dbReference type="OrthoDB" id="9802771at2"/>
<evidence type="ECO:0000256" key="1">
    <source>
        <dbReference type="ARBA" id="ARBA00022630"/>
    </source>
</evidence>
<proteinExistence type="predicted"/>
<evidence type="ECO:0000259" key="5">
    <source>
        <dbReference type="Pfam" id="PF09242"/>
    </source>
</evidence>
<feature type="signal peptide" evidence="3">
    <location>
        <begin position="1"/>
        <end position="31"/>
    </location>
</feature>
<dbReference type="Proteomes" id="UP000198461">
    <property type="component" value="Unassembled WGS sequence"/>
</dbReference>
<dbReference type="RefSeq" id="WP_074200709.1">
    <property type="nucleotide sequence ID" value="NZ_FSRE01000001.1"/>
</dbReference>
<feature type="domain" description="Flavocytochrome c sulphide dehydrogenase flavin-binding" evidence="5">
    <location>
        <begin position="364"/>
        <end position="433"/>
    </location>
</feature>
<dbReference type="InterPro" id="IPR037092">
    <property type="entry name" value="FlavoCytC_S_DH_flav-bd_sf"/>
</dbReference>
<name>A0A1N6DT74_9GAMM</name>
<evidence type="ECO:0000256" key="3">
    <source>
        <dbReference type="SAM" id="SignalP"/>
    </source>
</evidence>
<gene>
    <name evidence="7" type="ORF">SAMN05443662_0394</name>
</gene>
<keyword evidence="2" id="KW-0274">FAD</keyword>
<dbReference type="Pfam" id="PF09242">
    <property type="entry name" value="FCSD-flav_bind"/>
    <property type="match status" value="1"/>
</dbReference>
<dbReference type="Pfam" id="PF07992">
    <property type="entry name" value="Pyr_redox_2"/>
    <property type="match status" value="1"/>
</dbReference>
<dbReference type="InterPro" id="IPR016156">
    <property type="entry name" value="FAD/NAD-linked_Rdtase_dimer_sf"/>
</dbReference>
<dbReference type="Gene3D" id="3.50.50.60">
    <property type="entry name" value="FAD/NAD(P)-binding domain"/>
    <property type="match status" value="2"/>
</dbReference>
<dbReference type="InterPro" id="IPR052541">
    <property type="entry name" value="SQRD"/>
</dbReference>
<dbReference type="PROSITE" id="PS51318">
    <property type="entry name" value="TAT"/>
    <property type="match status" value="1"/>
</dbReference>
<dbReference type="SUPFAM" id="SSF51905">
    <property type="entry name" value="FAD/NAD(P)-binding domain"/>
    <property type="match status" value="3"/>
</dbReference>
<dbReference type="SUPFAM" id="SSF55424">
    <property type="entry name" value="FAD/NAD-linked reductases, dimerisation (C-terminal) domain"/>
    <property type="match status" value="1"/>
</dbReference>
<dbReference type="InterPro" id="IPR015323">
    <property type="entry name" value="FlavoCytC_S_DH_flav-bd"/>
</dbReference>
<dbReference type="STRING" id="364032.SAMN05443662_0394"/>
<organism evidence="7 8">
    <name type="scientific">Sulfurivirga caldicuralii</name>
    <dbReference type="NCBI Taxonomy" id="364032"/>
    <lineage>
        <taxon>Bacteria</taxon>
        <taxon>Pseudomonadati</taxon>
        <taxon>Pseudomonadota</taxon>
        <taxon>Gammaproteobacteria</taxon>
        <taxon>Thiotrichales</taxon>
        <taxon>Piscirickettsiaceae</taxon>
        <taxon>Sulfurivirga</taxon>
    </lineage>
</organism>
<protein>
    <submittedName>
        <fullName evidence="7">Sulfide dehydrogenase (Flavocytochrome c), flavoprotein subunit</fullName>
    </submittedName>
</protein>
<dbReference type="InterPro" id="IPR036188">
    <property type="entry name" value="FAD/NAD-bd_sf"/>
</dbReference>
<sequence>MSIKFTRRNFIRTASVTAALPAGALLTSAHAMTSVQGTAQPHVVVIGGGFGGATCAKYLRRYDSNIRVTLIEPKKTYTTCPGSNWYLAGLTDFDSITHSYQALKDKHGINVVHEWVSGIDPAGKTVKLKNGETLQYDRLVVSPGIDFRWDTIEGYGPEDVDKVPHAWQAGPQTKLLYDQLRAMPNGGTYIICPPPNPFRCPPGPYERVSMVADYFKKHKPKSKIIILDAKDKFSKMPLFMQGWQDLYGDMIEWIGASDGGRIKSVDVASKTVTTAEGETFKADVLNVIPAQKAGKLAFDAGLTNESGWCPVHQNTFESTIHKGVYVIGDSSIAGKMPKSGHSANSQGKICAAAIAVDLNGWDMPRPKLANTCYSLVANDYGISVVAVYQFDGKVMNKVKGAGGVTPKGAAPSQYLAEATYARGWYKSITHDTWLG</sequence>
<accession>A0A1N6DT74</accession>
<evidence type="ECO:0000256" key="2">
    <source>
        <dbReference type="ARBA" id="ARBA00022827"/>
    </source>
</evidence>
<dbReference type="GO" id="GO:0016491">
    <property type="term" value="F:oxidoreductase activity"/>
    <property type="evidence" value="ECO:0007669"/>
    <property type="project" value="InterPro"/>
</dbReference>
<feature type="chain" id="PRO_5013360191" evidence="3">
    <location>
        <begin position="32"/>
        <end position="435"/>
    </location>
</feature>
<dbReference type="InterPro" id="IPR006311">
    <property type="entry name" value="TAT_signal"/>
</dbReference>
<dbReference type="Gene3D" id="3.90.760.10">
    <property type="entry name" value="Flavocytochrome c sulphide dehydrogenase, flavin-binding domain"/>
    <property type="match status" value="1"/>
</dbReference>
<dbReference type="AlphaFoldDB" id="A0A1N6DT74"/>
<dbReference type="InterPro" id="IPR049386">
    <property type="entry name" value="FCSD_central"/>
</dbReference>
<dbReference type="GO" id="GO:0050660">
    <property type="term" value="F:flavin adenine dinucleotide binding"/>
    <property type="evidence" value="ECO:0007669"/>
    <property type="project" value="InterPro"/>
</dbReference>
<dbReference type="Pfam" id="PF21706">
    <property type="entry name" value="FCSD_central"/>
    <property type="match status" value="1"/>
</dbReference>
<evidence type="ECO:0000259" key="4">
    <source>
        <dbReference type="Pfam" id="PF07992"/>
    </source>
</evidence>
<evidence type="ECO:0000259" key="6">
    <source>
        <dbReference type="Pfam" id="PF21706"/>
    </source>
</evidence>
<keyword evidence="3" id="KW-0732">Signal</keyword>
<feature type="domain" description="FAD/NAD(P)-binding" evidence="4">
    <location>
        <begin position="42"/>
        <end position="155"/>
    </location>
</feature>
<dbReference type="InterPro" id="IPR023753">
    <property type="entry name" value="FAD/NAD-binding_dom"/>
</dbReference>
<keyword evidence="1" id="KW-0285">Flavoprotein</keyword>
<evidence type="ECO:0000313" key="8">
    <source>
        <dbReference type="Proteomes" id="UP000198461"/>
    </source>
</evidence>